<comment type="caution">
    <text evidence="3">The sequence shown here is derived from an EMBL/GenBank/DDBJ whole genome shotgun (WGS) entry which is preliminary data.</text>
</comment>
<dbReference type="InterPro" id="IPR000626">
    <property type="entry name" value="Ubiquitin-like_dom"/>
</dbReference>
<dbReference type="PANTHER" id="PTHR10621">
    <property type="entry name" value="UV EXCISION REPAIR PROTEIN RAD23"/>
    <property type="match status" value="1"/>
</dbReference>
<gene>
    <name evidence="3" type="ORF">V5N11_026540</name>
</gene>
<dbReference type="SMART" id="SM00213">
    <property type="entry name" value="UBQ"/>
    <property type="match status" value="1"/>
</dbReference>
<evidence type="ECO:0000313" key="3">
    <source>
        <dbReference type="EMBL" id="KAL1214632.1"/>
    </source>
</evidence>
<protein>
    <submittedName>
        <fullName evidence="3">Ubiquitin domain-containing protein 7SL RNA1</fullName>
    </submittedName>
</protein>
<dbReference type="Proteomes" id="UP001558713">
    <property type="component" value="Unassembled WGS sequence"/>
</dbReference>
<keyword evidence="4" id="KW-1185">Reference proteome</keyword>
<evidence type="ECO:0000259" key="2">
    <source>
        <dbReference type="PROSITE" id="PS50053"/>
    </source>
</evidence>
<dbReference type="PANTHER" id="PTHR10621:SF38">
    <property type="entry name" value="UBIQUITIN DOMAIN-CONTAINING PROTEIN 7SL RNA1-RELATED"/>
    <property type="match status" value="1"/>
</dbReference>
<organism evidence="3 4">
    <name type="scientific">Cardamine amara subsp. amara</name>
    <dbReference type="NCBI Taxonomy" id="228776"/>
    <lineage>
        <taxon>Eukaryota</taxon>
        <taxon>Viridiplantae</taxon>
        <taxon>Streptophyta</taxon>
        <taxon>Embryophyta</taxon>
        <taxon>Tracheophyta</taxon>
        <taxon>Spermatophyta</taxon>
        <taxon>Magnoliopsida</taxon>
        <taxon>eudicotyledons</taxon>
        <taxon>Gunneridae</taxon>
        <taxon>Pentapetalae</taxon>
        <taxon>rosids</taxon>
        <taxon>malvids</taxon>
        <taxon>Brassicales</taxon>
        <taxon>Brassicaceae</taxon>
        <taxon>Cardamineae</taxon>
        <taxon>Cardamine</taxon>
    </lineage>
</organism>
<proteinExistence type="predicted"/>
<name>A0ABD1B6Q8_CARAN</name>
<dbReference type="SUPFAM" id="SSF54236">
    <property type="entry name" value="Ubiquitin-like"/>
    <property type="match status" value="1"/>
</dbReference>
<dbReference type="EMBL" id="JBANAX010000307">
    <property type="protein sequence ID" value="KAL1214632.1"/>
    <property type="molecule type" value="Genomic_DNA"/>
</dbReference>
<reference evidence="3 4" key="1">
    <citation type="submission" date="2024-04" db="EMBL/GenBank/DDBJ databases">
        <title>Genome assembly C_amara_ONT_v2.</title>
        <authorList>
            <person name="Yant L."/>
            <person name="Moore C."/>
            <person name="Slenker M."/>
        </authorList>
    </citation>
    <scope>NUCLEOTIDE SEQUENCE [LARGE SCALE GENOMIC DNA]</scope>
    <source>
        <tissue evidence="3">Leaf</tissue>
    </source>
</reference>
<dbReference type="Pfam" id="PF00240">
    <property type="entry name" value="ubiquitin"/>
    <property type="match status" value="1"/>
</dbReference>
<dbReference type="CDD" id="cd17039">
    <property type="entry name" value="Ubl_ubiquitin_like"/>
    <property type="match status" value="1"/>
</dbReference>
<dbReference type="FunFam" id="3.10.20.90:FF:000341">
    <property type="entry name" value="Ubiquitin-like superfamily protein"/>
    <property type="match status" value="1"/>
</dbReference>
<feature type="region of interest" description="Disordered" evidence="1">
    <location>
        <begin position="75"/>
        <end position="152"/>
    </location>
</feature>
<sequence length="152" mass="17231">MDVFFMTQRGSSFSIEVGYWDTVLEIKKKIEKYQRIPVSKQTLFFQGNILQDHLDIEQCKFLHKSRVTVLVSNDQVLQPEQPPAPSKSIGDSLVRNNDESQPSDAAKQIINGKQDSTVTIKTEESTPSSNVTVQVPRTEQSQPSNSVRQRDH</sequence>
<feature type="compositionally biased region" description="Polar residues" evidence="1">
    <location>
        <begin position="111"/>
        <end position="152"/>
    </location>
</feature>
<dbReference type="AlphaFoldDB" id="A0ABD1B6Q8"/>
<accession>A0ABD1B6Q8</accession>
<feature type="domain" description="Ubiquitin-like" evidence="2">
    <location>
        <begin position="1"/>
        <end position="72"/>
    </location>
</feature>
<evidence type="ECO:0000256" key="1">
    <source>
        <dbReference type="SAM" id="MobiDB-lite"/>
    </source>
</evidence>
<evidence type="ECO:0000313" key="4">
    <source>
        <dbReference type="Proteomes" id="UP001558713"/>
    </source>
</evidence>
<dbReference type="Gene3D" id="3.10.20.90">
    <property type="entry name" value="Phosphatidylinositol 3-kinase Catalytic Subunit, Chain A, domain 1"/>
    <property type="match status" value="1"/>
</dbReference>
<dbReference type="InterPro" id="IPR029071">
    <property type="entry name" value="Ubiquitin-like_domsf"/>
</dbReference>
<dbReference type="PROSITE" id="PS50053">
    <property type="entry name" value="UBIQUITIN_2"/>
    <property type="match status" value="1"/>
</dbReference>